<name>A0A0X3BLG7_9EURY</name>
<proteinExistence type="predicted"/>
<gene>
    <name evidence="1" type="ORF">MMAB1_1556</name>
</gene>
<dbReference type="OrthoDB" id="117414at2157"/>
<sequence>MADFVQKTVNKTAVRDLTVPIADVTSFDNLIETIIDDNPFGCVGYTGSDGVPVPAVVRNREHYTAKVDFIDGEGKRVGNVSLQSPSITAFNANAAEALANATLAAAMGGDAERNFAGETYYCQLKCHDPSGDDYYVTFTRKTVRISSYQDDAIRTAVETWADAVPALA</sequence>
<dbReference type="GeneID" id="27137401"/>
<dbReference type="RefSeq" id="WP_062263361.1">
    <property type="nucleotide sequence ID" value="NZ_LT158599.1"/>
</dbReference>
<organism evidence="1 2">
    <name type="scientific">Methanoculleus bourgensis</name>
    <dbReference type="NCBI Taxonomy" id="83986"/>
    <lineage>
        <taxon>Archaea</taxon>
        <taxon>Methanobacteriati</taxon>
        <taxon>Methanobacteriota</taxon>
        <taxon>Stenosarchaea group</taxon>
        <taxon>Methanomicrobia</taxon>
        <taxon>Methanomicrobiales</taxon>
        <taxon>Methanomicrobiaceae</taxon>
        <taxon>Methanoculleus</taxon>
    </lineage>
</organism>
<reference evidence="1 2" key="1">
    <citation type="submission" date="2016-01" db="EMBL/GenBank/DDBJ databases">
        <authorList>
            <person name="Manzoor S."/>
        </authorList>
    </citation>
    <scope>NUCLEOTIDE SEQUENCE [LARGE SCALE GENOMIC DNA]</scope>
    <source>
        <strain evidence="1">Methanoculleus sp MAB1</strain>
    </source>
</reference>
<dbReference type="Proteomes" id="UP000069850">
    <property type="component" value="Chromosome 1"/>
</dbReference>
<protein>
    <submittedName>
        <fullName evidence="1">Uncharacterized protein</fullName>
    </submittedName>
</protein>
<evidence type="ECO:0000313" key="2">
    <source>
        <dbReference type="Proteomes" id="UP000069850"/>
    </source>
</evidence>
<dbReference type="KEGG" id="mema:MMAB1_1556"/>
<dbReference type="AlphaFoldDB" id="A0A0X3BLG7"/>
<evidence type="ECO:0000313" key="1">
    <source>
        <dbReference type="EMBL" id="CVK32769.1"/>
    </source>
</evidence>
<accession>A0A0X3BLG7</accession>
<dbReference type="EMBL" id="LT158599">
    <property type="protein sequence ID" value="CVK32769.1"/>
    <property type="molecule type" value="Genomic_DNA"/>
</dbReference>